<sequence>MFRVTQHNLALSDVNPDHLQMALALSKSTYATEYQGLSKDMEDDCPAFLSPEKIPKVKTTLERYGFKSNKPKLNVELRRQPIEVTKKNKNSKFRYITPTLKIRTEDERQMIITSKISLILCDSTNVPCEKSEEEQGLNKLYSGNLKRYRQSRSLFSVNRYGLEVSIENYYNKELNMSPAKSKCGCLLKKWENIPGREKSPTPTKIKDIEVDNQVICINNDSNNSTTSDLNSQIENSTYRGISPDLFDSESESECYLKERHDLSQSLLSPLKPERNTRFSSGSKSWEQNKSGDFSKKQCINSPCNKEAVVGTQCSNSKTLEEDAEDSYLNYIKTSLVENSFADSPVKKNENYERQELLLATESVHDTNKINLTFSSSSNDSDFTVHTESLKNYKTDFMEKYMEHSTVENLHIGTHFEVSHHSSENLEHEDEAGSFEINTSTEYNKCNLTVSNFNSESTALENQDKSILKKNDYDTISSSQESSHTSINISDEELNYSSFNSKHINKDVYNISDDECNENSGALINTTEIYLKHLVLKNKYRNKISSPLHNRISEHKSASPIRNVSPKRKLLEDSFNAVSEHPNLLKAVTDKTNATGNFPLTDNYPNPHSAKEASTPDQKCFPGTPNNNFIIKTTDITPFTNYDEMDTPKIRKELQKFGLKPLKRQRGVKLLKYLYECTHPLMGPDETEEHSSDEDNERVIKKKKSCDVKWSNGADCPITQFDSKYDQDNIEIIGDDVLKNENLDELIFERKYSVKILSCRIPLQLIWHNFLSQNRQIKEDILLYEPLQLEVVHGMLKEQTGCKFHIQDLLKFFDRKCIAIRTAQGGKPKTEF</sequence>
<dbReference type="GO" id="GO:0006281">
    <property type="term" value="P:DNA repair"/>
    <property type="evidence" value="ECO:0007669"/>
    <property type="project" value="UniProtKB-KW"/>
</dbReference>
<comment type="similarity">
    <text evidence="2">Belongs to the SLX4 family.</text>
</comment>
<feature type="region of interest" description="Disordered" evidence="8">
    <location>
        <begin position="266"/>
        <end position="292"/>
    </location>
</feature>
<organism evidence="9 10">
    <name type="scientific">Exocentrus adspersus</name>
    <dbReference type="NCBI Taxonomy" id="1586481"/>
    <lineage>
        <taxon>Eukaryota</taxon>
        <taxon>Metazoa</taxon>
        <taxon>Ecdysozoa</taxon>
        <taxon>Arthropoda</taxon>
        <taxon>Hexapoda</taxon>
        <taxon>Insecta</taxon>
        <taxon>Pterygota</taxon>
        <taxon>Neoptera</taxon>
        <taxon>Endopterygota</taxon>
        <taxon>Coleoptera</taxon>
        <taxon>Polyphaga</taxon>
        <taxon>Cucujiformia</taxon>
        <taxon>Chrysomeloidea</taxon>
        <taxon>Cerambycidae</taxon>
        <taxon>Lamiinae</taxon>
        <taxon>Acanthocinini</taxon>
        <taxon>Exocentrus</taxon>
    </lineage>
</organism>
<dbReference type="Proteomes" id="UP001159042">
    <property type="component" value="Unassembled WGS sequence"/>
</dbReference>
<feature type="compositionally biased region" description="Polar residues" evidence="8">
    <location>
        <begin position="277"/>
        <end position="292"/>
    </location>
</feature>
<proteinExistence type="inferred from homology"/>
<dbReference type="PANTHER" id="PTHR21541">
    <property type="entry name" value="BTB POZ DOMAIN CONTAINING 12"/>
    <property type="match status" value="1"/>
</dbReference>
<feature type="compositionally biased region" description="Polar residues" evidence="8">
    <location>
        <begin position="595"/>
        <end position="605"/>
    </location>
</feature>
<dbReference type="PANTHER" id="PTHR21541:SF3">
    <property type="entry name" value="STRUCTURE-SPECIFIC ENDONUCLEASE SUBUNIT SLX4"/>
    <property type="match status" value="1"/>
</dbReference>
<dbReference type="CDD" id="cd22999">
    <property type="entry name" value="SAP_SLX4"/>
    <property type="match status" value="1"/>
</dbReference>
<reference evidence="9 10" key="1">
    <citation type="journal article" date="2023" name="Insect Mol. Biol.">
        <title>Genome sequencing provides insights into the evolution of gene families encoding plant cell wall-degrading enzymes in longhorned beetles.</title>
        <authorList>
            <person name="Shin N.R."/>
            <person name="Okamura Y."/>
            <person name="Kirsch R."/>
            <person name="Pauchet Y."/>
        </authorList>
    </citation>
    <scope>NUCLEOTIDE SEQUENCE [LARGE SCALE GENOMIC DNA]</scope>
    <source>
        <strain evidence="9">EAD_L_NR</strain>
    </source>
</reference>
<accession>A0AAV8WFJ2</accession>
<evidence type="ECO:0000256" key="4">
    <source>
        <dbReference type="ARBA" id="ARBA00023172"/>
    </source>
</evidence>
<evidence type="ECO:0000256" key="2">
    <source>
        <dbReference type="ARBA" id="ARBA00006661"/>
    </source>
</evidence>
<gene>
    <name evidence="9" type="ORF">NQ315_009139</name>
</gene>
<evidence type="ECO:0000256" key="3">
    <source>
        <dbReference type="ARBA" id="ARBA00022763"/>
    </source>
</evidence>
<feature type="region of interest" description="Disordered" evidence="8">
    <location>
        <begin position="595"/>
        <end position="623"/>
    </location>
</feature>
<keyword evidence="10" id="KW-1185">Reference proteome</keyword>
<keyword evidence="5" id="KW-0234">DNA repair</keyword>
<dbReference type="Pfam" id="PF09494">
    <property type="entry name" value="Slx4"/>
    <property type="match status" value="1"/>
</dbReference>
<dbReference type="EMBL" id="JANEYG010000001">
    <property type="protein sequence ID" value="KAJ8925309.1"/>
    <property type="molecule type" value="Genomic_DNA"/>
</dbReference>
<protein>
    <recommendedName>
        <fullName evidence="7">Structure-specific endonuclease subunit SLX4</fullName>
    </recommendedName>
</protein>
<evidence type="ECO:0000256" key="1">
    <source>
        <dbReference type="ARBA" id="ARBA00004123"/>
    </source>
</evidence>
<dbReference type="AlphaFoldDB" id="A0AAV8WFJ2"/>
<evidence type="ECO:0000256" key="7">
    <source>
        <dbReference type="ARBA" id="ARBA00029496"/>
    </source>
</evidence>
<evidence type="ECO:0000313" key="9">
    <source>
        <dbReference type="EMBL" id="KAJ8925309.1"/>
    </source>
</evidence>
<comment type="caution">
    <text evidence="9">The sequence shown here is derived from an EMBL/GenBank/DDBJ whole genome shotgun (WGS) entry which is preliminary data.</text>
</comment>
<name>A0AAV8WFJ2_9CUCU</name>
<keyword evidence="4" id="KW-0233">DNA recombination</keyword>
<dbReference type="InterPro" id="IPR018574">
    <property type="entry name" value="Structure-sp_endonuc_su_Slx4"/>
</dbReference>
<dbReference type="GO" id="GO:0033557">
    <property type="term" value="C:Slx1-Slx4 complex"/>
    <property type="evidence" value="ECO:0007669"/>
    <property type="project" value="InterPro"/>
</dbReference>
<evidence type="ECO:0000256" key="6">
    <source>
        <dbReference type="ARBA" id="ARBA00023242"/>
    </source>
</evidence>
<comment type="subcellular location">
    <subcellularLocation>
        <location evidence="1">Nucleus</location>
    </subcellularLocation>
</comment>
<evidence type="ECO:0000256" key="8">
    <source>
        <dbReference type="SAM" id="MobiDB-lite"/>
    </source>
</evidence>
<keyword evidence="6" id="KW-0539">Nucleus</keyword>
<evidence type="ECO:0000313" key="10">
    <source>
        <dbReference type="Proteomes" id="UP001159042"/>
    </source>
</evidence>
<keyword evidence="3" id="KW-0227">DNA damage</keyword>
<dbReference type="GO" id="GO:0006260">
    <property type="term" value="P:DNA replication"/>
    <property type="evidence" value="ECO:0007669"/>
    <property type="project" value="InterPro"/>
</dbReference>
<evidence type="ECO:0000256" key="5">
    <source>
        <dbReference type="ARBA" id="ARBA00023204"/>
    </source>
</evidence>
<dbReference type="GO" id="GO:0000712">
    <property type="term" value="P:resolution of meiotic recombination intermediates"/>
    <property type="evidence" value="ECO:0007669"/>
    <property type="project" value="TreeGrafter"/>
</dbReference>